<name>A0A6I4RVP9_FRATU</name>
<dbReference type="SUPFAM" id="SSF143011">
    <property type="entry name" value="RelE-like"/>
    <property type="match status" value="1"/>
</dbReference>
<reference evidence="3 4" key="1">
    <citation type="submission" date="2019-06" db="EMBL/GenBank/DDBJ databases">
        <title>Phylogeography and genetic diversity of Francisella tularensis subsp. holarctica in France (1947-2018).</title>
        <authorList>
            <person name="Kevin M."/>
            <person name="Madani N."/>
            <person name="Maurin M."/>
        </authorList>
    </citation>
    <scope>NUCLEOTIDE SEQUENCE [LARGE SCALE GENOMIC DNA]</scope>
    <source>
        <strain evidence="3 4">ATCC 15482</strain>
    </source>
</reference>
<dbReference type="GO" id="GO:0004521">
    <property type="term" value="F:RNA endonuclease activity"/>
    <property type="evidence" value="ECO:0007669"/>
    <property type="project" value="TreeGrafter"/>
</dbReference>
<dbReference type="PIRSF" id="PIRSF006156">
    <property type="entry name" value="YafQ"/>
    <property type="match status" value="1"/>
</dbReference>
<dbReference type="InterPro" id="IPR035093">
    <property type="entry name" value="RelE/ParE_toxin_dom_sf"/>
</dbReference>
<proteinExistence type="predicted"/>
<comment type="caution">
    <text evidence="3">The sequence shown here is derived from an EMBL/GenBank/DDBJ whole genome shotgun (WGS) entry which is preliminary data.</text>
</comment>
<sequence length="92" mass="10888">MLEISYSKRFKKNFKKYKNNKIIRKELAIVIDLLVTRKPIPSKYKDHELKGNKKGIRELHLAFDDLLLYIIIDDDNLLKLYDIGTHSTTLNI</sequence>
<dbReference type="GO" id="GO:0006415">
    <property type="term" value="P:translational termination"/>
    <property type="evidence" value="ECO:0007669"/>
    <property type="project" value="TreeGrafter"/>
</dbReference>
<dbReference type="AlphaFoldDB" id="A0A6I4RVP9"/>
<dbReference type="Gene3D" id="3.30.2310.20">
    <property type="entry name" value="RelE-like"/>
    <property type="match status" value="1"/>
</dbReference>
<dbReference type="PANTHER" id="PTHR40588">
    <property type="entry name" value="MRNA INTERFERASE TOXIN YAFQ"/>
    <property type="match status" value="1"/>
</dbReference>
<accession>A0A6I4RVP9</accession>
<dbReference type="InterPro" id="IPR007712">
    <property type="entry name" value="RelE/ParE_toxin"/>
</dbReference>
<feature type="active site" description="Proton donor" evidence="2">
    <location>
        <position position="86"/>
    </location>
</feature>
<dbReference type="NCBIfam" id="TIGR02385">
    <property type="entry name" value="RelE_StbE"/>
    <property type="match status" value="1"/>
</dbReference>
<gene>
    <name evidence="3" type="ORF">FNC33_05915</name>
</gene>
<dbReference type="EMBL" id="VJEZ01000006">
    <property type="protein sequence ID" value="MWZ40082.1"/>
    <property type="molecule type" value="Genomic_DNA"/>
</dbReference>
<dbReference type="PANTHER" id="PTHR40588:SF1">
    <property type="entry name" value="MRNA INTERFERASE TOXIN YAFQ"/>
    <property type="match status" value="1"/>
</dbReference>
<dbReference type="RefSeq" id="WP_003038402.1">
    <property type="nucleotide sequence ID" value="NZ_VJEZ01000006.1"/>
</dbReference>
<protein>
    <submittedName>
        <fullName evidence="3">Type II toxin-antitoxin system mRNA interferase toxin, RelE/StbE family</fullName>
    </submittedName>
</protein>
<evidence type="ECO:0000313" key="4">
    <source>
        <dbReference type="Proteomes" id="UP000469081"/>
    </source>
</evidence>
<dbReference type="GO" id="GO:0006402">
    <property type="term" value="P:mRNA catabolic process"/>
    <property type="evidence" value="ECO:0007669"/>
    <property type="project" value="TreeGrafter"/>
</dbReference>
<dbReference type="Proteomes" id="UP000469081">
    <property type="component" value="Unassembled WGS sequence"/>
</dbReference>
<evidence type="ECO:0000256" key="1">
    <source>
        <dbReference type="ARBA" id="ARBA00022649"/>
    </source>
</evidence>
<dbReference type="InterPro" id="IPR004386">
    <property type="entry name" value="Toxin_YafQ-like"/>
</dbReference>
<organism evidence="3 4">
    <name type="scientific">Francisella tularensis</name>
    <dbReference type="NCBI Taxonomy" id="263"/>
    <lineage>
        <taxon>Bacteria</taxon>
        <taxon>Pseudomonadati</taxon>
        <taxon>Pseudomonadota</taxon>
        <taxon>Gammaproteobacteria</taxon>
        <taxon>Thiotrichales</taxon>
        <taxon>Francisellaceae</taxon>
        <taxon>Francisella</taxon>
    </lineage>
</organism>
<evidence type="ECO:0000313" key="3">
    <source>
        <dbReference type="EMBL" id="MWZ40082.1"/>
    </source>
</evidence>
<keyword evidence="1" id="KW-1277">Toxin-antitoxin system</keyword>
<dbReference type="Pfam" id="PF15738">
    <property type="entry name" value="YafQ_toxin"/>
    <property type="match status" value="1"/>
</dbReference>
<evidence type="ECO:0000256" key="2">
    <source>
        <dbReference type="PIRSR" id="PIRSR006156-1"/>
    </source>
</evidence>